<organism evidence="1 2">
    <name type="scientific">Dreissena polymorpha</name>
    <name type="common">Zebra mussel</name>
    <name type="synonym">Mytilus polymorpha</name>
    <dbReference type="NCBI Taxonomy" id="45954"/>
    <lineage>
        <taxon>Eukaryota</taxon>
        <taxon>Metazoa</taxon>
        <taxon>Spiralia</taxon>
        <taxon>Lophotrochozoa</taxon>
        <taxon>Mollusca</taxon>
        <taxon>Bivalvia</taxon>
        <taxon>Autobranchia</taxon>
        <taxon>Heteroconchia</taxon>
        <taxon>Euheterodonta</taxon>
        <taxon>Imparidentia</taxon>
        <taxon>Neoheterodontei</taxon>
        <taxon>Myida</taxon>
        <taxon>Dreissenoidea</taxon>
        <taxon>Dreissenidae</taxon>
        <taxon>Dreissena</taxon>
    </lineage>
</organism>
<dbReference type="EMBL" id="JAIWYP010000005">
    <property type="protein sequence ID" value="KAH3818294.1"/>
    <property type="molecule type" value="Genomic_DNA"/>
</dbReference>
<sequence length="58" mass="6646">MLHMRADATVDEIMTELEEISEMSPVPTHYYLVFSVQNRKLASPLHSGVCDSKKFSFK</sequence>
<evidence type="ECO:0000313" key="1">
    <source>
        <dbReference type="EMBL" id="KAH3818294.1"/>
    </source>
</evidence>
<protein>
    <submittedName>
        <fullName evidence="1">Uncharacterized protein</fullName>
    </submittedName>
</protein>
<comment type="caution">
    <text evidence="1">The sequence shown here is derived from an EMBL/GenBank/DDBJ whole genome shotgun (WGS) entry which is preliminary data.</text>
</comment>
<gene>
    <name evidence="1" type="ORF">DPMN_119897</name>
</gene>
<reference evidence="1" key="1">
    <citation type="journal article" date="2019" name="bioRxiv">
        <title>The Genome of the Zebra Mussel, Dreissena polymorpha: A Resource for Invasive Species Research.</title>
        <authorList>
            <person name="McCartney M.A."/>
            <person name="Auch B."/>
            <person name="Kono T."/>
            <person name="Mallez S."/>
            <person name="Zhang Y."/>
            <person name="Obille A."/>
            <person name="Becker A."/>
            <person name="Abrahante J.E."/>
            <person name="Garbe J."/>
            <person name="Badalamenti J.P."/>
            <person name="Herman A."/>
            <person name="Mangelson H."/>
            <person name="Liachko I."/>
            <person name="Sullivan S."/>
            <person name="Sone E.D."/>
            <person name="Koren S."/>
            <person name="Silverstein K.A.T."/>
            <person name="Beckman K.B."/>
            <person name="Gohl D.M."/>
        </authorList>
    </citation>
    <scope>NUCLEOTIDE SEQUENCE</scope>
    <source>
        <strain evidence="1">Duluth1</strain>
        <tissue evidence="1">Whole animal</tissue>
    </source>
</reference>
<proteinExistence type="predicted"/>
<dbReference type="AlphaFoldDB" id="A0A9D4GMR1"/>
<name>A0A9D4GMR1_DREPO</name>
<reference evidence="1" key="2">
    <citation type="submission" date="2020-11" db="EMBL/GenBank/DDBJ databases">
        <authorList>
            <person name="McCartney M.A."/>
            <person name="Auch B."/>
            <person name="Kono T."/>
            <person name="Mallez S."/>
            <person name="Becker A."/>
            <person name="Gohl D.M."/>
            <person name="Silverstein K.A.T."/>
            <person name="Koren S."/>
            <person name="Bechman K.B."/>
            <person name="Herman A."/>
            <person name="Abrahante J.E."/>
            <person name="Garbe J."/>
        </authorList>
    </citation>
    <scope>NUCLEOTIDE SEQUENCE</scope>
    <source>
        <strain evidence="1">Duluth1</strain>
        <tissue evidence="1">Whole animal</tissue>
    </source>
</reference>
<keyword evidence="2" id="KW-1185">Reference proteome</keyword>
<dbReference type="Proteomes" id="UP000828390">
    <property type="component" value="Unassembled WGS sequence"/>
</dbReference>
<accession>A0A9D4GMR1</accession>
<evidence type="ECO:0000313" key="2">
    <source>
        <dbReference type="Proteomes" id="UP000828390"/>
    </source>
</evidence>